<accession>A0A9P4GIB8</accession>
<dbReference type="Proteomes" id="UP000800039">
    <property type="component" value="Unassembled WGS sequence"/>
</dbReference>
<gene>
    <name evidence="3" type="ORF">K460DRAFT_355734</name>
</gene>
<sequence length="321" mass="36601">MDDEVIFIRATTTGKREAAEYANPPPARPAQPSDVPTERQERYLAREKSKTTEGYIARLDDALKRKQRGLQSNDSSLQGQVAMLKAQIANQEESSRVEIKSLREHNAKLEYNATAHNDKTRALEAKILSLTEEVREQKSLHKAGSSDDARILKRRIKLSIERAERQKQQIKDLVKETDTLSRKVEKLKAERQTTRPEQGNTAVLDQSDQIKTLQAHAARLKQKLRERGDHLIRLSRDNISRTELRREKKAALEATKSLRTHVAGMFIHYRALSEKNAVLLEKLSGMAEAGGFGDPGSLYRKELDRLKGQPIEELYEYKSRV</sequence>
<evidence type="ECO:0000256" key="2">
    <source>
        <dbReference type="SAM" id="MobiDB-lite"/>
    </source>
</evidence>
<dbReference type="AlphaFoldDB" id="A0A9P4GIB8"/>
<feature type="compositionally biased region" description="Basic and acidic residues" evidence="2">
    <location>
        <begin position="36"/>
        <end position="51"/>
    </location>
</feature>
<dbReference type="EMBL" id="ML976616">
    <property type="protein sequence ID" value="KAF1845999.1"/>
    <property type="molecule type" value="Genomic_DNA"/>
</dbReference>
<keyword evidence="1" id="KW-0175">Coiled coil</keyword>
<name>A0A9P4GIB8_9PLEO</name>
<protein>
    <submittedName>
        <fullName evidence="3">Uncharacterized protein</fullName>
    </submittedName>
</protein>
<dbReference type="RefSeq" id="XP_040788562.1">
    <property type="nucleotide sequence ID" value="XM_040931899.1"/>
</dbReference>
<reference evidence="3" key="1">
    <citation type="submission" date="2020-01" db="EMBL/GenBank/DDBJ databases">
        <authorList>
            <consortium name="DOE Joint Genome Institute"/>
            <person name="Haridas S."/>
            <person name="Albert R."/>
            <person name="Binder M."/>
            <person name="Bloem J."/>
            <person name="Labutti K."/>
            <person name="Salamov A."/>
            <person name="Andreopoulos B."/>
            <person name="Baker S.E."/>
            <person name="Barry K."/>
            <person name="Bills G."/>
            <person name="Bluhm B.H."/>
            <person name="Cannon C."/>
            <person name="Castanera R."/>
            <person name="Culley D.E."/>
            <person name="Daum C."/>
            <person name="Ezra D."/>
            <person name="Gonzalez J.B."/>
            <person name="Henrissat B."/>
            <person name="Kuo A."/>
            <person name="Liang C."/>
            <person name="Lipzen A."/>
            <person name="Lutzoni F."/>
            <person name="Magnuson J."/>
            <person name="Mondo S."/>
            <person name="Nolan M."/>
            <person name="Ohm R."/>
            <person name="Pangilinan J."/>
            <person name="Park H.-J."/>
            <person name="Ramirez L."/>
            <person name="Alfaro M."/>
            <person name="Sun H."/>
            <person name="Tritt A."/>
            <person name="Yoshinaga Y."/>
            <person name="Zwiers L.-H."/>
            <person name="Turgeon B.G."/>
            <person name="Goodwin S.B."/>
            <person name="Spatafora J.W."/>
            <person name="Crous P.W."/>
            <person name="Grigoriev I.V."/>
        </authorList>
    </citation>
    <scope>NUCLEOTIDE SEQUENCE</scope>
    <source>
        <strain evidence="3">CBS 394.84</strain>
    </source>
</reference>
<feature type="coiled-coil region" evidence="1">
    <location>
        <begin position="153"/>
        <end position="223"/>
    </location>
</feature>
<comment type="caution">
    <text evidence="3">The sequence shown here is derived from an EMBL/GenBank/DDBJ whole genome shotgun (WGS) entry which is preliminary data.</text>
</comment>
<feature type="region of interest" description="Disordered" evidence="2">
    <location>
        <begin position="10"/>
        <end position="51"/>
    </location>
</feature>
<keyword evidence="4" id="KW-1185">Reference proteome</keyword>
<organism evidence="3 4">
    <name type="scientific">Cucurbitaria berberidis CBS 394.84</name>
    <dbReference type="NCBI Taxonomy" id="1168544"/>
    <lineage>
        <taxon>Eukaryota</taxon>
        <taxon>Fungi</taxon>
        <taxon>Dikarya</taxon>
        <taxon>Ascomycota</taxon>
        <taxon>Pezizomycotina</taxon>
        <taxon>Dothideomycetes</taxon>
        <taxon>Pleosporomycetidae</taxon>
        <taxon>Pleosporales</taxon>
        <taxon>Pleosporineae</taxon>
        <taxon>Cucurbitariaceae</taxon>
        <taxon>Cucurbitaria</taxon>
    </lineage>
</organism>
<evidence type="ECO:0000313" key="4">
    <source>
        <dbReference type="Proteomes" id="UP000800039"/>
    </source>
</evidence>
<proteinExistence type="predicted"/>
<dbReference type="OrthoDB" id="3681977at2759"/>
<dbReference type="GeneID" id="63849151"/>
<evidence type="ECO:0000256" key="1">
    <source>
        <dbReference type="SAM" id="Coils"/>
    </source>
</evidence>
<evidence type="ECO:0000313" key="3">
    <source>
        <dbReference type="EMBL" id="KAF1845999.1"/>
    </source>
</evidence>